<dbReference type="Gene3D" id="2.60.120.10">
    <property type="entry name" value="Jelly Rolls"/>
    <property type="match status" value="1"/>
</dbReference>
<keyword evidence="6" id="KW-1185">Reference proteome</keyword>
<feature type="domain" description="HTH araC/xylS-type" evidence="4">
    <location>
        <begin position="182"/>
        <end position="280"/>
    </location>
</feature>
<dbReference type="InterPro" id="IPR037923">
    <property type="entry name" value="HTH-like"/>
</dbReference>
<dbReference type="Proteomes" id="UP000279194">
    <property type="component" value="Unassembled WGS sequence"/>
</dbReference>
<organism evidence="5 6">
    <name type="scientific">Streptococcus hillyeri</name>
    <dbReference type="NCBI Taxonomy" id="2282420"/>
    <lineage>
        <taxon>Bacteria</taxon>
        <taxon>Bacillati</taxon>
        <taxon>Bacillota</taxon>
        <taxon>Bacilli</taxon>
        <taxon>Lactobacillales</taxon>
        <taxon>Streptococcaceae</taxon>
        <taxon>Streptococcus</taxon>
    </lineage>
</organism>
<dbReference type="AlphaFoldDB" id="A0A3L9DUQ0"/>
<dbReference type="PANTHER" id="PTHR43280">
    <property type="entry name" value="ARAC-FAMILY TRANSCRIPTIONAL REGULATOR"/>
    <property type="match status" value="1"/>
</dbReference>
<dbReference type="EMBL" id="RCVM01000005">
    <property type="protein sequence ID" value="RLY03968.1"/>
    <property type="molecule type" value="Genomic_DNA"/>
</dbReference>
<accession>A0A3L9DUQ0</accession>
<dbReference type="SUPFAM" id="SSF51215">
    <property type="entry name" value="Regulatory protein AraC"/>
    <property type="match status" value="1"/>
</dbReference>
<dbReference type="GO" id="GO:0003700">
    <property type="term" value="F:DNA-binding transcription factor activity"/>
    <property type="evidence" value="ECO:0007669"/>
    <property type="project" value="InterPro"/>
</dbReference>
<sequence>MSKHELVVPTNNLPAWVYLHEENQSTFIEPHWHSSVELSYTISGHIANFFIANTPYMTEPGTILVVNTMEVHSIRTYRSPDGESRAISIIFPYSLLKMYQPDISDYKILINDFSGEKDCRYEAYCQLQEKLNALADCYHGKDTLRKSILILEILELLLKHFLVKRHLSLSDRNDDKQKERLSNIKSFLEENYRAEITLDDVAEHCYLSKEHLSRFFKEQMAITVFQYLNYIRAKHAKPLLLKTKKTATQIAQECGFSGLRTMDRALQKVYGLSSRELRKQHINQSPKSAK</sequence>
<gene>
    <name evidence="5" type="ORF">EAF07_04075</name>
</gene>
<dbReference type="OrthoDB" id="2211832at2"/>
<keyword evidence="2" id="KW-0238">DNA-binding</keyword>
<dbReference type="PANTHER" id="PTHR43280:SF2">
    <property type="entry name" value="HTH-TYPE TRANSCRIPTIONAL REGULATOR EXSA"/>
    <property type="match status" value="1"/>
</dbReference>
<protein>
    <submittedName>
        <fullName evidence="5">AraC family transcriptional regulator</fullName>
    </submittedName>
</protein>
<keyword evidence="1" id="KW-0805">Transcription regulation</keyword>
<proteinExistence type="predicted"/>
<evidence type="ECO:0000259" key="4">
    <source>
        <dbReference type="PROSITE" id="PS01124"/>
    </source>
</evidence>
<evidence type="ECO:0000313" key="5">
    <source>
        <dbReference type="EMBL" id="RLY03968.1"/>
    </source>
</evidence>
<comment type="caution">
    <text evidence="5">The sequence shown here is derived from an EMBL/GenBank/DDBJ whole genome shotgun (WGS) entry which is preliminary data.</text>
</comment>
<dbReference type="Pfam" id="PF02311">
    <property type="entry name" value="AraC_binding"/>
    <property type="match status" value="1"/>
</dbReference>
<evidence type="ECO:0000256" key="1">
    <source>
        <dbReference type="ARBA" id="ARBA00023015"/>
    </source>
</evidence>
<dbReference type="PROSITE" id="PS01124">
    <property type="entry name" value="HTH_ARAC_FAMILY_2"/>
    <property type="match status" value="1"/>
</dbReference>
<dbReference type="InterPro" id="IPR018060">
    <property type="entry name" value="HTH_AraC"/>
</dbReference>
<dbReference type="SUPFAM" id="SSF46689">
    <property type="entry name" value="Homeodomain-like"/>
    <property type="match status" value="2"/>
</dbReference>
<evidence type="ECO:0000256" key="2">
    <source>
        <dbReference type="ARBA" id="ARBA00023125"/>
    </source>
</evidence>
<keyword evidence="3" id="KW-0804">Transcription</keyword>
<dbReference type="Gene3D" id="1.10.10.60">
    <property type="entry name" value="Homeodomain-like"/>
    <property type="match status" value="2"/>
</dbReference>
<evidence type="ECO:0000256" key="3">
    <source>
        <dbReference type="ARBA" id="ARBA00023163"/>
    </source>
</evidence>
<dbReference type="SMART" id="SM00342">
    <property type="entry name" value="HTH_ARAC"/>
    <property type="match status" value="1"/>
</dbReference>
<dbReference type="InterPro" id="IPR014710">
    <property type="entry name" value="RmlC-like_jellyroll"/>
</dbReference>
<evidence type="ECO:0000313" key="6">
    <source>
        <dbReference type="Proteomes" id="UP000279194"/>
    </source>
</evidence>
<name>A0A3L9DUQ0_9STRE</name>
<dbReference type="Pfam" id="PF12833">
    <property type="entry name" value="HTH_18"/>
    <property type="match status" value="1"/>
</dbReference>
<dbReference type="InterPro" id="IPR003313">
    <property type="entry name" value="AraC-bd"/>
</dbReference>
<reference evidence="5 6" key="1">
    <citation type="submission" date="2018-10" db="EMBL/GenBank/DDBJ databases">
        <title>Streptococcus hillyeri sp. nov., isolated from equine tracheal sample.</title>
        <authorList>
            <person name="Macfadyen A.C."/>
            <person name="Waller A."/>
            <person name="Paterson G.K."/>
        </authorList>
    </citation>
    <scope>NUCLEOTIDE SEQUENCE [LARGE SCALE GENOMIC DNA]</scope>
    <source>
        <strain evidence="5 6">28462</strain>
    </source>
</reference>
<dbReference type="GO" id="GO:0043565">
    <property type="term" value="F:sequence-specific DNA binding"/>
    <property type="evidence" value="ECO:0007669"/>
    <property type="project" value="InterPro"/>
</dbReference>
<dbReference type="RefSeq" id="WP_121835016.1">
    <property type="nucleotide sequence ID" value="NZ_CP163513.1"/>
</dbReference>
<dbReference type="InterPro" id="IPR009057">
    <property type="entry name" value="Homeodomain-like_sf"/>
</dbReference>